<dbReference type="Gene3D" id="3.10.20.80">
    <property type="entry name" value="Translation initiation factor 3 (IF-3), N-terminal domain"/>
    <property type="match status" value="1"/>
</dbReference>
<accession>A0A382GKB4</accession>
<dbReference type="InterPro" id="IPR019813">
    <property type="entry name" value="Translation_initiation_fac3_CS"/>
</dbReference>
<dbReference type="SUPFAM" id="SSF54364">
    <property type="entry name" value="Translation initiation factor IF3, N-terminal domain"/>
    <property type="match status" value="1"/>
</dbReference>
<feature type="non-terminal residue" evidence="7">
    <location>
        <position position="1"/>
    </location>
</feature>
<feature type="domain" description="Translation initiation factor 3 C-terminal" evidence="5">
    <location>
        <begin position="60"/>
        <end position="142"/>
    </location>
</feature>
<dbReference type="Pfam" id="PF05198">
    <property type="entry name" value="IF3_N"/>
    <property type="match status" value="1"/>
</dbReference>
<dbReference type="InterPro" id="IPR001288">
    <property type="entry name" value="Translation_initiation_fac_3"/>
</dbReference>
<dbReference type="AlphaFoldDB" id="A0A382GKB4"/>
<dbReference type="NCBIfam" id="TIGR00168">
    <property type="entry name" value="infC"/>
    <property type="match status" value="1"/>
</dbReference>
<dbReference type="GO" id="GO:0032790">
    <property type="term" value="P:ribosome disassembly"/>
    <property type="evidence" value="ECO:0007669"/>
    <property type="project" value="TreeGrafter"/>
</dbReference>
<dbReference type="InterPro" id="IPR019814">
    <property type="entry name" value="Translation_initiation_fac_3_N"/>
</dbReference>
<evidence type="ECO:0000313" key="7">
    <source>
        <dbReference type="EMBL" id="SVB75215.1"/>
    </source>
</evidence>
<sequence>VGIKPISEALRFAQEAGLDLVEVANQADPPVCRVMDYGKFKYEQSQKAKESRKKATHILVKEMKYRPKIGSGDFETKTRRVEKFLTEGSKVKVTIMFRGREIQYPQLGRKILDDIAESISHVGRVEVYPEQEGRNMTMLLTPGKATRRQREAIEALQAEALEMEEALEDAESSSEVDEEQASNEVVEEEQDLETD</sequence>
<dbReference type="InterPro" id="IPR019815">
    <property type="entry name" value="Translation_initiation_fac_3_C"/>
</dbReference>
<dbReference type="FunFam" id="3.30.110.10:FF:000001">
    <property type="entry name" value="Translation initiation factor IF-3"/>
    <property type="match status" value="1"/>
</dbReference>
<gene>
    <name evidence="7" type="ORF">METZ01_LOCUS228069</name>
</gene>
<dbReference type="PROSITE" id="PS00938">
    <property type="entry name" value="IF3"/>
    <property type="match status" value="1"/>
</dbReference>
<dbReference type="Gene3D" id="3.30.110.10">
    <property type="entry name" value="Translation initiation factor 3 (IF-3), C-terminal domain"/>
    <property type="match status" value="1"/>
</dbReference>
<keyword evidence="3" id="KW-0648">Protein biosynthesis</keyword>
<evidence type="ECO:0000259" key="5">
    <source>
        <dbReference type="Pfam" id="PF00707"/>
    </source>
</evidence>
<name>A0A382GKB4_9ZZZZ</name>
<evidence type="ECO:0000259" key="6">
    <source>
        <dbReference type="Pfam" id="PF05198"/>
    </source>
</evidence>
<reference evidence="7" key="1">
    <citation type="submission" date="2018-05" db="EMBL/GenBank/DDBJ databases">
        <authorList>
            <person name="Lanie J.A."/>
            <person name="Ng W.-L."/>
            <person name="Kazmierczak K.M."/>
            <person name="Andrzejewski T.M."/>
            <person name="Davidsen T.M."/>
            <person name="Wayne K.J."/>
            <person name="Tettelin H."/>
            <person name="Glass J.I."/>
            <person name="Rusch D."/>
            <person name="Podicherti R."/>
            <person name="Tsui H.-C.T."/>
            <person name="Winkler M.E."/>
        </authorList>
    </citation>
    <scope>NUCLEOTIDE SEQUENCE</scope>
</reference>
<feature type="domain" description="Translation initiation factor 3 N-terminal" evidence="6">
    <location>
        <begin position="1"/>
        <end position="50"/>
    </location>
</feature>
<evidence type="ECO:0000256" key="3">
    <source>
        <dbReference type="ARBA" id="ARBA00022917"/>
    </source>
</evidence>
<dbReference type="InterPro" id="IPR036788">
    <property type="entry name" value="T_IF-3_C_sf"/>
</dbReference>
<protein>
    <recommendedName>
        <fullName evidence="8">Translation initiation factor 3 N-terminal domain-containing protein</fullName>
    </recommendedName>
</protein>
<dbReference type="GO" id="GO:0005829">
    <property type="term" value="C:cytosol"/>
    <property type="evidence" value="ECO:0007669"/>
    <property type="project" value="TreeGrafter"/>
</dbReference>
<dbReference type="GO" id="GO:0003743">
    <property type="term" value="F:translation initiation factor activity"/>
    <property type="evidence" value="ECO:0007669"/>
    <property type="project" value="UniProtKB-KW"/>
</dbReference>
<dbReference type="GO" id="GO:0043022">
    <property type="term" value="F:ribosome binding"/>
    <property type="evidence" value="ECO:0007669"/>
    <property type="project" value="TreeGrafter"/>
</dbReference>
<dbReference type="Pfam" id="PF00707">
    <property type="entry name" value="IF3_C"/>
    <property type="match status" value="1"/>
</dbReference>
<feature type="region of interest" description="Disordered" evidence="4">
    <location>
        <begin position="159"/>
        <end position="195"/>
    </location>
</feature>
<evidence type="ECO:0008006" key="8">
    <source>
        <dbReference type="Google" id="ProtNLM"/>
    </source>
</evidence>
<keyword evidence="2" id="KW-0396">Initiation factor</keyword>
<dbReference type="EMBL" id="UINC01055855">
    <property type="protein sequence ID" value="SVB75215.1"/>
    <property type="molecule type" value="Genomic_DNA"/>
</dbReference>
<dbReference type="PANTHER" id="PTHR10938">
    <property type="entry name" value="TRANSLATION INITIATION FACTOR IF-3"/>
    <property type="match status" value="1"/>
</dbReference>
<feature type="compositionally biased region" description="Acidic residues" evidence="4">
    <location>
        <begin position="161"/>
        <end position="195"/>
    </location>
</feature>
<proteinExistence type="inferred from homology"/>
<organism evidence="7">
    <name type="scientific">marine metagenome</name>
    <dbReference type="NCBI Taxonomy" id="408172"/>
    <lineage>
        <taxon>unclassified sequences</taxon>
        <taxon>metagenomes</taxon>
        <taxon>ecological metagenomes</taxon>
    </lineage>
</organism>
<dbReference type="PANTHER" id="PTHR10938:SF0">
    <property type="entry name" value="TRANSLATION INITIATION FACTOR IF-3, MITOCHONDRIAL"/>
    <property type="match status" value="1"/>
</dbReference>
<evidence type="ECO:0000256" key="1">
    <source>
        <dbReference type="ARBA" id="ARBA00005439"/>
    </source>
</evidence>
<comment type="similarity">
    <text evidence="1">Belongs to the IF-3 family.</text>
</comment>
<dbReference type="GO" id="GO:0016020">
    <property type="term" value="C:membrane"/>
    <property type="evidence" value="ECO:0007669"/>
    <property type="project" value="TreeGrafter"/>
</dbReference>
<dbReference type="InterPro" id="IPR036787">
    <property type="entry name" value="T_IF-3_N_sf"/>
</dbReference>
<evidence type="ECO:0000256" key="2">
    <source>
        <dbReference type="ARBA" id="ARBA00022540"/>
    </source>
</evidence>
<dbReference type="SUPFAM" id="SSF55200">
    <property type="entry name" value="Translation initiation factor IF3, C-terminal domain"/>
    <property type="match status" value="1"/>
</dbReference>
<evidence type="ECO:0000256" key="4">
    <source>
        <dbReference type="SAM" id="MobiDB-lite"/>
    </source>
</evidence>